<feature type="compositionally biased region" description="Basic and acidic residues" evidence="1">
    <location>
        <begin position="136"/>
        <end position="148"/>
    </location>
</feature>
<feature type="region of interest" description="Disordered" evidence="1">
    <location>
        <begin position="47"/>
        <end position="96"/>
    </location>
</feature>
<reference evidence="3" key="1">
    <citation type="journal article" date="2019" name="Int. J. Syst. Evol. Microbiol.">
        <title>The Global Catalogue of Microorganisms (GCM) 10K type strain sequencing project: providing services to taxonomists for standard genome sequencing and annotation.</title>
        <authorList>
            <consortium name="The Broad Institute Genomics Platform"/>
            <consortium name="The Broad Institute Genome Sequencing Center for Infectious Disease"/>
            <person name="Wu L."/>
            <person name="Ma J."/>
        </authorList>
    </citation>
    <scope>NUCLEOTIDE SEQUENCE [LARGE SCALE GENOMIC DNA]</scope>
    <source>
        <strain evidence="3">KCTC 22209</strain>
    </source>
</reference>
<comment type="caution">
    <text evidence="2">The sequence shown here is derived from an EMBL/GenBank/DDBJ whole genome shotgun (WGS) entry which is preliminary data.</text>
</comment>
<keyword evidence="3" id="KW-1185">Reference proteome</keyword>
<feature type="region of interest" description="Disordered" evidence="1">
    <location>
        <begin position="118"/>
        <end position="148"/>
    </location>
</feature>
<evidence type="ECO:0000313" key="3">
    <source>
        <dbReference type="Proteomes" id="UP001597509"/>
    </source>
</evidence>
<dbReference type="RefSeq" id="WP_380920399.1">
    <property type="nucleotide sequence ID" value="NZ_JBHUPE010000004.1"/>
</dbReference>
<dbReference type="EMBL" id="JBHUPE010000004">
    <property type="protein sequence ID" value="MFD2904427.1"/>
    <property type="molecule type" value="Genomic_DNA"/>
</dbReference>
<gene>
    <name evidence="2" type="ORF">ACFS6I_10860</name>
</gene>
<sequence length="148" mass="16421">MKIIKTLNKIVQTILMAPIKLPGKALSIIKYIALGLGIIETVVDDKEEQNADKQLSKSPDLDAESRLAEQTLGSAFEKDKVRSLSSDHADVDKMKTSENQLSDTLKVDQGIIEYEWEPESYVVGNGENNETEPQDSFEKGKEVPDEGQ</sequence>
<accession>A0ABW5YXX7</accession>
<feature type="compositionally biased region" description="Basic and acidic residues" evidence="1">
    <location>
        <begin position="76"/>
        <end position="96"/>
    </location>
</feature>
<feature type="compositionally biased region" description="Basic and acidic residues" evidence="1">
    <location>
        <begin position="48"/>
        <end position="67"/>
    </location>
</feature>
<name>A0ABW5YXX7_9SPHI</name>
<evidence type="ECO:0000256" key="1">
    <source>
        <dbReference type="SAM" id="MobiDB-lite"/>
    </source>
</evidence>
<dbReference type="Proteomes" id="UP001597509">
    <property type="component" value="Unassembled WGS sequence"/>
</dbReference>
<organism evidence="2 3">
    <name type="scientific">Sphingobacterium anhuiense</name>
    <dbReference type="NCBI Taxonomy" id="493780"/>
    <lineage>
        <taxon>Bacteria</taxon>
        <taxon>Pseudomonadati</taxon>
        <taxon>Bacteroidota</taxon>
        <taxon>Sphingobacteriia</taxon>
        <taxon>Sphingobacteriales</taxon>
        <taxon>Sphingobacteriaceae</taxon>
        <taxon>Sphingobacterium</taxon>
    </lineage>
</organism>
<evidence type="ECO:0000313" key="2">
    <source>
        <dbReference type="EMBL" id="MFD2904427.1"/>
    </source>
</evidence>
<proteinExistence type="predicted"/>
<protein>
    <submittedName>
        <fullName evidence="2">Uncharacterized protein</fullName>
    </submittedName>
</protein>